<dbReference type="InterPro" id="IPR005712">
    <property type="entry name" value="Ribosomal_uS5_bac-type"/>
</dbReference>
<evidence type="ECO:0000259" key="11">
    <source>
        <dbReference type="PROSITE" id="PS50881"/>
    </source>
</evidence>
<dbReference type="Pfam" id="PF00333">
    <property type="entry name" value="Ribosomal_S5"/>
    <property type="match status" value="1"/>
</dbReference>
<evidence type="ECO:0000256" key="1">
    <source>
        <dbReference type="ARBA" id="ARBA00003093"/>
    </source>
</evidence>
<evidence type="ECO:0000313" key="13">
    <source>
        <dbReference type="Proteomes" id="UP000323844"/>
    </source>
</evidence>
<evidence type="ECO:0000256" key="6">
    <source>
        <dbReference type="ARBA" id="ARBA00023274"/>
    </source>
</evidence>
<dbReference type="Gene3D" id="3.30.160.20">
    <property type="match status" value="1"/>
</dbReference>
<evidence type="ECO:0000313" key="12">
    <source>
        <dbReference type="EMBL" id="QEK39783.1"/>
    </source>
</evidence>
<evidence type="ECO:0000256" key="2">
    <source>
        <dbReference type="ARBA" id="ARBA00008945"/>
    </source>
</evidence>
<dbReference type="GO" id="GO:0006412">
    <property type="term" value="P:translation"/>
    <property type="evidence" value="ECO:0007669"/>
    <property type="project" value="InterPro"/>
</dbReference>
<evidence type="ECO:0000256" key="8">
    <source>
        <dbReference type="ARBA" id="ARBA00035519"/>
    </source>
</evidence>
<feature type="domain" description="S5 DRBM" evidence="11">
    <location>
        <begin position="19"/>
        <end position="82"/>
    </location>
</feature>
<dbReference type="PROSITE" id="PS50881">
    <property type="entry name" value="S5_DSRBD"/>
    <property type="match status" value="1"/>
</dbReference>
<dbReference type="Proteomes" id="UP000323844">
    <property type="component" value="Chromosome"/>
</dbReference>
<keyword evidence="13" id="KW-1185">Reference proteome</keyword>
<dbReference type="SUPFAM" id="SSF54768">
    <property type="entry name" value="dsRNA-binding domain-like"/>
    <property type="match status" value="1"/>
</dbReference>
<name>A0A5C0UJS8_9RICK</name>
<dbReference type="OrthoDB" id="9809045at2"/>
<dbReference type="PANTHER" id="PTHR48277:SF1">
    <property type="entry name" value="MITOCHONDRIAL RIBOSOMAL PROTEIN S5"/>
    <property type="match status" value="1"/>
</dbReference>
<evidence type="ECO:0000256" key="5">
    <source>
        <dbReference type="ARBA" id="ARBA00022980"/>
    </source>
</evidence>
<dbReference type="AlphaFoldDB" id="A0A5C0UJS8"/>
<dbReference type="InterPro" id="IPR000851">
    <property type="entry name" value="Ribosomal_uS5"/>
</dbReference>
<dbReference type="GO" id="GO:0003735">
    <property type="term" value="F:structural constituent of ribosome"/>
    <property type="evidence" value="ECO:0007669"/>
    <property type="project" value="UniProtKB-UniRule"/>
</dbReference>
<accession>A0A5C0UJS8</accession>
<protein>
    <recommendedName>
        <fullName evidence="7">Small ribosomal subunit protein uS5</fullName>
    </recommendedName>
    <alternativeName>
        <fullName evidence="8">30S ribosomal protein S5</fullName>
    </alternativeName>
</protein>
<keyword evidence="4" id="KW-0694">RNA-binding</keyword>
<dbReference type="PANTHER" id="PTHR48277">
    <property type="entry name" value="MITOCHONDRIAL RIBOSOMAL PROTEIN S5"/>
    <property type="match status" value="1"/>
</dbReference>
<keyword evidence="6 9" id="KW-0687">Ribonucleoprotein</keyword>
<dbReference type="InterPro" id="IPR014721">
    <property type="entry name" value="Ribsml_uS5_D2-typ_fold_subgr"/>
</dbReference>
<comment type="similarity">
    <text evidence="2 10">Belongs to the universal ribosomal protein uS5 family.</text>
</comment>
<keyword evidence="3" id="KW-0699">rRNA-binding</keyword>
<dbReference type="GO" id="GO:0015935">
    <property type="term" value="C:small ribosomal subunit"/>
    <property type="evidence" value="ECO:0007669"/>
    <property type="project" value="InterPro"/>
</dbReference>
<dbReference type="GO" id="GO:0019843">
    <property type="term" value="F:rRNA binding"/>
    <property type="evidence" value="ECO:0007669"/>
    <property type="project" value="UniProtKB-KW"/>
</dbReference>
<dbReference type="RefSeq" id="WP_148952144.1">
    <property type="nucleotide sequence ID" value="NZ_CP043312.1"/>
</dbReference>
<dbReference type="FunFam" id="3.30.230.10:FF:000002">
    <property type="entry name" value="30S ribosomal protein S5"/>
    <property type="match status" value="1"/>
</dbReference>
<evidence type="ECO:0000256" key="3">
    <source>
        <dbReference type="ARBA" id="ARBA00022730"/>
    </source>
</evidence>
<dbReference type="NCBIfam" id="TIGR01021">
    <property type="entry name" value="rpsE_bact"/>
    <property type="match status" value="1"/>
</dbReference>
<gene>
    <name evidence="12" type="ORF">FZC37_02505</name>
</gene>
<proteinExistence type="inferred from homology"/>
<dbReference type="InterPro" id="IPR020568">
    <property type="entry name" value="Ribosomal_Su5_D2-typ_SF"/>
</dbReference>
<evidence type="ECO:0000256" key="4">
    <source>
        <dbReference type="ARBA" id="ARBA00022884"/>
    </source>
</evidence>
<comment type="function">
    <text evidence="1">Located at the back of the 30S subunit body where it stabilizes the conformation of the head with respect to the body.</text>
</comment>
<dbReference type="InterPro" id="IPR005324">
    <property type="entry name" value="Ribosomal_uS5_C"/>
</dbReference>
<evidence type="ECO:0000256" key="10">
    <source>
        <dbReference type="RuleBase" id="RU003823"/>
    </source>
</evidence>
<dbReference type="EMBL" id="CP043312">
    <property type="protein sequence ID" value="QEK39783.1"/>
    <property type="molecule type" value="Genomic_DNA"/>
</dbReference>
<dbReference type="GO" id="GO:0005737">
    <property type="term" value="C:cytoplasm"/>
    <property type="evidence" value="ECO:0007669"/>
    <property type="project" value="UniProtKB-ARBA"/>
</dbReference>
<sequence length="207" mass="22478">MQKDFRNKKIHQTEEESQISESVLSVRRVTKVVEMGRTFSFSTCVAVGDKAGRIGFASGHASEALSSKAKAVNKAKRRMMSFPLYQKRTIHHDVQGRSGATKILLRRASAGTGIIAGVVARAILENLGIKDIVAKSHGSSNPYTVARAILNALGNLCSPGSIAKRRDKSIHDISINAHKEKMVLRTVVAKEDKNAQNEDSVVDTAVQ</sequence>
<dbReference type="SUPFAM" id="SSF54211">
    <property type="entry name" value="Ribosomal protein S5 domain 2-like"/>
    <property type="match status" value="1"/>
</dbReference>
<keyword evidence="5 9" id="KW-0689">Ribosomal protein</keyword>
<organism evidence="12 13">
    <name type="scientific">Candidatus Sneabacter namystus</name>
    <dbReference type="NCBI Taxonomy" id="2601646"/>
    <lineage>
        <taxon>Bacteria</taxon>
        <taxon>Pseudomonadati</taxon>
        <taxon>Pseudomonadota</taxon>
        <taxon>Alphaproteobacteria</taxon>
        <taxon>Rickettsiales</taxon>
        <taxon>Rickettsiaceae</taxon>
        <taxon>Rickettsieae</taxon>
        <taxon>Candidatus Sneabacter</taxon>
    </lineage>
</organism>
<dbReference type="Gene3D" id="3.30.230.10">
    <property type="match status" value="1"/>
</dbReference>
<dbReference type="Pfam" id="PF03719">
    <property type="entry name" value="Ribosomal_S5_C"/>
    <property type="match status" value="1"/>
</dbReference>
<dbReference type="InterPro" id="IPR013810">
    <property type="entry name" value="Ribosomal_uS5_N"/>
</dbReference>
<dbReference type="KEGG" id="snay:FZC37_02505"/>
<evidence type="ECO:0000256" key="9">
    <source>
        <dbReference type="PROSITE-ProRule" id="PRU00268"/>
    </source>
</evidence>
<reference evidence="12 13" key="1">
    <citation type="submission" date="2019-08" db="EMBL/GenBank/DDBJ databases">
        <title>Highly reduced genomes of protist endosymbionts show evolutionary convergence.</title>
        <authorList>
            <person name="George E."/>
            <person name="Husnik F."/>
            <person name="Tashyreva D."/>
            <person name="Prokopchuk G."/>
            <person name="Horak A."/>
            <person name="Kwong W.K."/>
            <person name="Lukes J."/>
            <person name="Keeling P.J."/>
        </authorList>
    </citation>
    <scope>NUCLEOTIDE SEQUENCE [LARGE SCALE GENOMIC DNA]</scope>
    <source>
        <strain evidence="12">1621</strain>
    </source>
</reference>
<evidence type="ECO:0000256" key="7">
    <source>
        <dbReference type="ARBA" id="ARBA00035255"/>
    </source>
</evidence>